<accession>A0A841BYN2</accession>
<proteinExistence type="predicted"/>
<dbReference type="RefSeq" id="WP_184846249.1">
    <property type="nucleotide sequence ID" value="NZ_JACHMN010000003.1"/>
</dbReference>
<dbReference type="EMBL" id="JACHMN010000003">
    <property type="protein sequence ID" value="MBB5874257.1"/>
    <property type="molecule type" value="Genomic_DNA"/>
</dbReference>
<gene>
    <name evidence="2" type="ORF">F4553_007691</name>
</gene>
<comment type="caution">
    <text evidence="2">The sequence shown here is derived from an EMBL/GenBank/DDBJ whole genome shotgun (WGS) entry which is preliminary data.</text>
</comment>
<evidence type="ECO:0000313" key="2">
    <source>
        <dbReference type="EMBL" id="MBB5874257.1"/>
    </source>
</evidence>
<keyword evidence="3" id="KW-1185">Reference proteome</keyword>
<evidence type="ECO:0000256" key="1">
    <source>
        <dbReference type="SAM" id="SignalP"/>
    </source>
</evidence>
<dbReference type="Gene3D" id="2.80.10.50">
    <property type="match status" value="1"/>
</dbReference>
<sequence>MRSRLHPYLAALALALAAVPVAAAPAQADLPYGCRSAAIRSVDKNTYVKTDLAAQGDLNGRLRAGSTTIGSAEIFEVCRVPATPTSGIYWTIRSTENHRYVSAEFGYTGNLLGLMRARATAVGPWEQFDLPGWTGWLNIRTIAFNRIAVLETAPAEIAGNLTARSAFRSPPRTWELVFDNLCRDTGCEFHDPYDDGCATNPVEVDSATALDGSGTAVKIYASTVCPGYSWAEGVGASPDVYYLLTFNEATTPTAPRTSWDEMLCCTAPGVSGPNTGLADDSHWVWACIRPYESPVPDACTARH</sequence>
<evidence type="ECO:0000313" key="3">
    <source>
        <dbReference type="Proteomes" id="UP000587527"/>
    </source>
</evidence>
<dbReference type="Proteomes" id="UP000587527">
    <property type="component" value="Unassembled WGS sequence"/>
</dbReference>
<dbReference type="AlphaFoldDB" id="A0A841BYN2"/>
<feature type="chain" id="PRO_5039102708" evidence="1">
    <location>
        <begin position="24"/>
        <end position="303"/>
    </location>
</feature>
<keyword evidence="1" id="KW-0732">Signal</keyword>
<dbReference type="CDD" id="cd00257">
    <property type="entry name" value="beta-trefoil_FSCN-like"/>
    <property type="match status" value="1"/>
</dbReference>
<protein>
    <submittedName>
        <fullName evidence="2">Uncharacterized protein</fullName>
    </submittedName>
</protein>
<organism evidence="2 3">
    <name type="scientific">Allocatelliglobosispora scoriae</name>
    <dbReference type="NCBI Taxonomy" id="643052"/>
    <lineage>
        <taxon>Bacteria</taxon>
        <taxon>Bacillati</taxon>
        <taxon>Actinomycetota</taxon>
        <taxon>Actinomycetes</taxon>
        <taxon>Micromonosporales</taxon>
        <taxon>Micromonosporaceae</taxon>
        <taxon>Allocatelliglobosispora</taxon>
    </lineage>
</organism>
<name>A0A841BYN2_9ACTN</name>
<feature type="signal peptide" evidence="1">
    <location>
        <begin position="1"/>
        <end position="23"/>
    </location>
</feature>
<reference evidence="2 3" key="1">
    <citation type="submission" date="2020-08" db="EMBL/GenBank/DDBJ databases">
        <title>Sequencing the genomes of 1000 actinobacteria strains.</title>
        <authorList>
            <person name="Klenk H.-P."/>
        </authorList>
    </citation>
    <scope>NUCLEOTIDE SEQUENCE [LARGE SCALE GENOMIC DNA]</scope>
    <source>
        <strain evidence="2 3">DSM 45362</strain>
    </source>
</reference>